<keyword evidence="8" id="KW-0539">Nucleus</keyword>
<dbReference type="InterPro" id="IPR012340">
    <property type="entry name" value="NA-bd_OB-fold"/>
</dbReference>
<dbReference type="GeneID" id="11512004"/>
<dbReference type="HOGENOM" id="CLU_016663_0_0_1"/>
<evidence type="ECO:0000259" key="10">
    <source>
        <dbReference type="SMART" id="SM00976"/>
    </source>
</evidence>
<feature type="domain" description="Telomeric single stranded DNA binding POT1/Cdc13" evidence="10">
    <location>
        <begin position="24"/>
        <end position="169"/>
    </location>
</feature>
<dbReference type="RefSeq" id="XP_003661325.1">
    <property type="nucleotide sequence ID" value="XM_003661277.1"/>
</dbReference>
<evidence type="ECO:0000313" key="12">
    <source>
        <dbReference type="Proteomes" id="UP000007322"/>
    </source>
</evidence>
<keyword evidence="5" id="KW-0158">Chromosome</keyword>
<dbReference type="OMA" id="WEPHASF"/>
<feature type="region of interest" description="Disordered" evidence="9">
    <location>
        <begin position="1"/>
        <end position="20"/>
    </location>
</feature>
<dbReference type="STRING" id="573729.G2Q7M2"/>
<dbReference type="InParanoid" id="G2Q7M2"/>
<dbReference type="AlphaFoldDB" id="G2Q7M2"/>
<organism evidence="11 12">
    <name type="scientific">Thermothelomyces thermophilus (strain ATCC 42464 / BCRC 31852 / DSM 1799)</name>
    <name type="common">Sporotrichum thermophile</name>
    <dbReference type="NCBI Taxonomy" id="573729"/>
    <lineage>
        <taxon>Eukaryota</taxon>
        <taxon>Fungi</taxon>
        <taxon>Dikarya</taxon>
        <taxon>Ascomycota</taxon>
        <taxon>Pezizomycotina</taxon>
        <taxon>Sordariomycetes</taxon>
        <taxon>Sordariomycetidae</taxon>
        <taxon>Sordariales</taxon>
        <taxon>Chaetomiaceae</taxon>
        <taxon>Thermothelomyces</taxon>
    </lineage>
</organism>
<feature type="region of interest" description="Disordered" evidence="9">
    <location>
        <begin position="370"/>
        <end position="423"/>
    </location>
</feature>
<dbReference type="Gene3D" id="2.40.50.140">
    <property type="entry name" value="Nucleic acid-binding proteins"/>
    <property type="match status" value="2"/>
</dbReference>
<dbReference type="SMART" id="SM00976">
    <property type="entry name" value="Telo_bind"/>
    <property type="match status" value="1"/>
</dbReference>
<dbReference type="GO" id="GO:0000783">
    <property type="term" value="C:nuclear telomere cap complex"/>
    <property type="evidence" value="ECO:0007669"/>
    <property type="project" value="TreeGrafter"/>
</dbReference>
<evidence type="ECO:0000313" key="11">
    <source>
        <dbReference type="EMBL" id="AEO56080.1"/>
    </source>
</evidence>
<dbReference type="eggNOG" id="KOG4757">
    <property type="taxonomic scope" value="Eukaryota"/>
</dbReference>
<dbReference type="GO" id="GO:0032210">
    <property type="term" value="P:regulation of telomere maintenance via telomerase"/>
    <property type="evidence" value="ECO:0007669"/>
    <property type="project" value="TreeGrafter"/>
</dbReference>
<dbReference type="Pfam" id="PF02765">
    <property type="entry name" value="POT1"/>
    <property type="match status" value="1"/>
</dbReference>
<keyword evidence="7" id="KW-0238">DNA-binding</keyword>
<dbReference type="KEGG" id="mtm:MYCTH_2300579"/>
<dbReference type="OrthoDB" id="2186770at2759"/>
<dbReference type="InterPro" id="IPR028389">
    <property type="entry name" value="POT1"/>
</dbReference>
<dbReference type="SUPFAM" id="SSF50249">
    <property type="entry name" value="Nucleic acid-binding proteins"/>
    <property type="match status" value="2"/>
</dbReference>
<reference evidence="11 12" key="1">
    <citation type="journal article" date="2011" name="Nat. Biotechnol.">
        <title>Comparative genomic analysis of the thermophilic biomass-degrading fungi Myceliophthora thermophila and Thielavia terrestris.</title>
        <authorList>
            <person name="Berka R.M."/>
            <person name="Grigoriev I.V."/>
            <person name="Otillar R."/>
            <person name="Salamov A."/>
            <person name="Grimwood J."/>
            <person name="Reid I."/>
            <person name="Ishmael N."/>
            <person name="John T."/>
            <person name="Darmond C."/>
            <person name="Moisan M.-C."/>
            <person name="Henrissat B."/>
            <person name="Coutinho P.M."/>
            <person name="Lombard V."/>
            <person name="Natvig D.O."/>
            <person name="Lindquist E."/>
            <person name="Schmutz J."/>
            <person name="Lucas S."/>
            <person name="Harris P."/>
            <person name="Powlowski J."/>
            <person name="Bellemare A."/>
            <person name="Taylor D."/>
            <person name="Butler G."/>
            <person name="de Vries R.P."/>
            <person name="Allijn I.E."/>
            <person name="van den Brink J."/>
            <person name="Ushinsky S."/>
            <person name="Storms R."/>
            <person name="Powell A.J."/>
            <person name="Paulsen I.T."/>
            <person name="Elbourne L.D.H."/>
            <person name="Baker S.E."/>
            <person name="Magnuson J."/>
            <person name="LaBoissiere S."/>
            <person name="Clutterbuck A.J."/>
            <person name="Martinez D."/>
            <person name="Wogulis M."/>
            <person name="de Leon A.L."/>
            <person name="Rey M.W."/>
            <person name="Tsang A."/>
        </authorList>
    </citation>
    <scope>NUCLEOTIDE SEQUENCE [LARGE SCALE GENOMIC DNA]</scope>
    <source>
        <strain evidence="12">ATCC 42464 / BCRC 31852 / DSM 1799</strain>
    </source>
</reference>
<dbReference type="InterPro" id="IPR032042">
    <property type="entry name" value="POT1PC"/>
</dbReference>
<proteinExistence type="inferred from homology"/>
<dbReference type="FunFam" id="2.40.50.140:FF:000303">
    <property type="entry name" value="Protection of telomeres protein 1"/>
    <property type="match status" value="1"/>
</dbReference>
<sequence length="679" mass="75882">MPAGASRKSAEGAAPPESSIPPSFVQIRPILDEVVSPGGLVNVIGVVKDCRLPIPTNGNDHKCTITLYDLSTDEDNHDINFVVFRPEADMPRVTAGDVVVATNVKVQRYRGDLSLITNRTTSIRVYTASKIPPRPQSAKIALAPASKRDTHVPTVAETAYVSHIYHTIDKYSLPGEHEFQARAEQSLNVKQKFSLLKDVQEGKFCDLIVQVVRDPYDGLTALTLYVSDYTENPRFHPRAWEGLSDSGLGDGDPYGYTTGVADVPNKEWVGPYGRMSLQITCFEPHATFIREEVKAGQWVGLRNVQIKYGRDGRFLEGFLREERGSSSRRVNVDILDLANADTIDPNLKEAIRRCRDYHKKKRQQIKAIKAAEAAGMKRKASLSSKKEDLPPNSKERRKQKRTAKEQSESEEVLNQEPPHLGLNDHITCETHNAQYSTIESILEPVSYETTINNQTASFVVPFVCAKYRAVVRVVDFFPPSLEDFACSRKQTVYDMLSDNEADSDCVSSTSDEGGAVDGDRIWEWRFALQLQDPAPPGHTKQAERPPRIWVLVDNIEAQCLTGLDATDLRQDPETLQKLRERMSLLWGNLEEHKAQTAEKRRTEKGAENVGQNRFRHHLRLQKPPLQSSPAEDNEGEGIEGFVSNRPFACCIKQYGVQGEGGAWVRCFGLFGTKILVTGP</sequence>
<dbReference type="PANTHER" id="PTHR14513">
    <property type="entry name" value="PROTECTION OF TELOMERES 1"/>
    <property type="match status" value="1"/>
</dbReference>
<dbReference type="Proteomes" id="UP000007322">
    <property type="component" value="Chromosome 2"/>
</dbReference>
<gene>
    <name evidence="11" type="ORF">MYCTH_2300579</name>
</gene>
<comment type="subcellular location">
    <subcellularLocation>
        <location evidence="2">Chromosome</location>
        <location evidence="2">Telomere</location>
    </subcellularLocation>
    <subcellularLocation>
        <location evidence="1">Nucleus</location>
    </subcellularLocation>
</comment>
<dbReference type="PANTHER" id="PTHR14513:SF0">
    <property type="entry name" value="PROTECTION OF TELOMERES PROTEIN 1"/>
    <property type="match status" value="1"/>
</dbReference>
<dbReference type="CDD" id="cd04497">
    <property type="entry name" value="hPOT1_OB1_like"/>
    <property type="match status" value="1"/>
</dbReference>
<keyword evidence="6" id="KW-0779">Telomere</keyword>
<evidence type="ECO:0000256" key="8">
    <source>
        <dbReference type="ARBA" id="ARBA00023242"/>
    </source>
</evidence>
<evidence type="ECO:0000256" key="7">
    <source>
        <dbReference type="ARBA" id="ARBA00023125"/>
    </source>
</evidence>
<dbReference type="InterPro" id="IPR011564">
    <property type="entry name" value="Telomer_end-bd_POT1/Cdc13"/>
</dbReference>
<dbReference type="GO" id="GO:0016233">
    <property type="term" value="P:telomere capping"/>
    <property type="evidence" value="ECO:0007669"/>
    <property type="project" value="TreeGrafter"/>
</dbReference>
<evidence type="ECO:0000256" key="9">
    <source>
        <dbReference type="SAM" id="MobiDB-lite"/>
    </source>
</evidence>
<protein>
    <recommendedName>
        <fullName evidence="4">Protection of telomeres protein 1</fullName>
    </recommendedName>
</protein>
<dbReference type="VEuPathDB" id="FungiDB:MYCTH_2300579"/>
<accession>G2Q7M2</accession>
<name>G2Q7M2_THET4</name>
<evidence type="ECO:0000256" key="2">
    <source>
        <dbReference type="ARBA" id="ARBA00004574"/>
    </source>
</evidence>
<evidence type="ECO:0000256" key="6">
    <source>
        <dbReference type="ARBA" id="ARBA00022895"/>
    </source>
</evidence>
<evidence type="ECO:0000256" key="4">
    <source>
        <dbReference type="ARBA" id="ARBA00015253"/>
    </source>
</evidence>
<keyword evidence="12" id="KW-1185">Reference proteome</keyword>
<comment type="similarity">
    <text evidence="3">Belongs to the telombin family.</text>
</comment>
<dbReference type="EMBL" id="CP003003">
    <property type="protein sequence ID" value="AEO56080.1"/>
    <property type="molecule type" value="Genomic_DNA"/>
</dbReference>
<evidence type="ECO:0000256" key="1">
    <source>
        <dbReference type="ARBA" id="ARBA00004123"/>
    </source>
</evidence>
<evidence type="ECO:0000256" key="5">
    <source>
        <dbReference type="ARBA" id="ARBA00022454"/>
    </source>
</evidence>
<dbReference type="GO" id="GO:0010521">
    <property type="term" value="F:telomerase inhibitor activity"/>
    <property type="evidence" value="ECO:0007669"/>
    <property type="project" value="TreeGrafter"/>
</dbReference>
<dbReference type="Pfam" id="PF16686">
    <property type="entry name" value="POT1PC"/>
    <property type="match status" value="1"/>
</dbReference>
<evidence type="ECO:0000256" key="3">
    <source>
        <dbReference type="ARBA" id="ARBA00008442"/>
    </source>
</evidence>
<dbReference type="GO" id="GO:0098505">
    <property type="term" value="F:G-rich strand telomeric DNA binding"/>
    <property type="evidence" value="ECO:0007669"/>
    <property type="project" value="TreeGrafter"/>
</dbReference>